<dbReference type="SUPFAM" id="SSF48452">
    <property type="entry name" value="TPR-like"/>
    <property type="match status" value="1"/>
</dbReference>
<protein>
    <submittedName>
        <fullName evidence="1">Uncharacterized protein</fullName>
    </submittedName>
</protein>
<proteinExistence type="predicted"/>
<dbReference type="RefSeq" id="WP_157731755.1">
    <property type="nucleotide sequence ID" value="NZ_CP018477.1"/>
</dbReference>
<name>A0A286RD54_9BACT</name>
<dbReference type="AlphaFoldDB" id="A0A286RD54"/>
<dbReference type="Proteomes" id="UP000215086">
    <property type="component" value="Chromosome"/>
</dbReference>
<evidence type="ECO:0000313" key="2">
    <source>
        <dbReference type="Proteomes" id="UP000215086"/>
    </source>
</evidence>
<organism evidence="1 2">
    <name type="scientific">Thermogutta terrifontis</name>
    <dbReference type="NCBI Taxonomy" id="1331910"/>
    <lineage>
        <taxon>Bacteria</taxon>
        <taxon>Pseudomonadati</taxon>
        <taxon>Planctomycetota</taxon>
        <taxon>Planctomycetia</taxon>
        <taxon>Pirellulales</taxon>
        <taxon>Thermoguttaceae</taxon>
        <taxon>Thermogutta</taxon>
    </lineage>
</organism>
<dbReference type="InterPro" id="IPR011990">
    <property type="entry name" value="TPR-like_helical_dom_sf"/>
</dbReference>
<dbReference type="OrthoDB" id="212511at2"/>
<sequence length="517" mass="58424">MQAGSAGKSQASTDTAGQTATLHRDELFEIAISNLNRLYQFEGTEMALQVADRLDQWIKTQPPLTDWTPDPLLQKLPPDLAQLKAVKELGELRFTRDDGIFLQTAVWLRDIAGWARGEQPDELSRAIELFDWVVINVQLDSQERMIRLPSGQLLIHTPWETLLLGHGTVFDRAWVYLLLCRQEGLDAAVVAVNRAAAGAPPLWEVFAVGVLINGELYLFEPALGVPIPAKDGLKVEKGKGLVIRPATLRELAADDSLLRRLDADPRNPYRVKAEDLREVMLYVEGSPPYLSRRMEMVQKMLAGTESLVITTHPSEIAERLRQTRHVKDVELWVVPYEAEQQRETFGQQIGQHILREVMPYLAPVGEVVPLWRGRVLHFRGDLVGEESAAYYYQLARPPERLLASGNLAPDQEAILNRAKINASYWLGILALYQGNRKSAEDYFIKRTALSEPDSPWESGVLYALGRLNEKLGDYSRAITAYRSEMHLPNRYGNLVRAKWLEELTGAKPLEIKERPQE</sequence>
<evidence type="ECO:0000313" key="1">
    <source>
        <dbReference type="EMBL" id="ASV73867.1"/>
    </source>
</evidence>
<reference evidence="1 2" key="1">
    <citation type="journal article" name="Front. Microbiol.">
        <title>Sugar Metabolism of the First Thermophilic Planctomycete Thermogutta terrifontis: Comparative Genomic and Transcriptomic Approaches.</title>
        <authorList>
            <person name="Elcheninov A.G."/>
            <person name="Menzel P."/>
            <person name="Gudbergsdottir S.R."/>
            <person name="Slesarev A.I."/>
            <person name="Kadnikov V.V."/>
            <person name="Krogh A."/>
            <person name="Bonch-Osmolovskaya E.A."/>
            <person name="Peng X."/>
            <person name="Kublanov I.V."/>
        </authorList>
    </citation>
    <scope>NUCLEOTIDE SEQUENCE [LARGE SCALE GENOMIC DNA]</scope>
    <source>
        <strain evidence="1 2">R1</strain>
    </source>
</reference>
<accession>A0A286RD54</accession>
<dbReference type="KEGG" id="ttf:THTE_1265"/>
<dbReference type="Gene3D" id="1.25.40.10">
    <property type="entry name" value="Tetratricopeptide repeat domain"/>
    <property type="match status" value="1"/>
</dbReference>
<keyword evidence="2" id="KW-1185">Reference proteome</keyword>
<dbReference type="EMBL" id="CP018477">
    <property type="protein sequence ID" value="ASV73867.1"/>
    <property type="molecule type" value="Genomic_DNA"/>
</dbReference>
<gene>
    <name evidence="1" type="ORF">THTE_1265</name>
</gene>